<evidence type="ECO:0000313" key="4">
    <source>
        <dbReference type="Proteomes" id="UP000037069"/>
    </source>
</evidence>
<protein>
    <recommendedName>
        <fullName evidence="5">Transmembrane protein 268</fullName>
    </recommendedName>
</protein>
<feature type="compositionally biased region" description="Low complexity" evidence="1">
    <location>
        <begin position="161"/>
        <end position="173"/>
    </location>
</feature>
<keyword evidence="4" id="KW-1185">Reference proteome</keyword>
<feature type="region of interest" description="Disordered" evidence="1">
    <location>
        <begin position="73"/>
        <end position="93"/>
    </location>
</feature>
<feature type="compositionally biased region" description="Low complexity" evidence="1">
    <location>
        <begin position="182"/>
        <end position="256"/>
    </location>
</feature>
<feature type="region of interest" description="Disordered" evidence="1">
    <location>
        <begin position="158"/>
        <end position="260"/>
    </location>
</feature>
<feature type="transmembrane region" description="Helical" evidence="2">
    <location>
        <begin position="697"/>
        <end position="716"/>
    </location>
</feature>
<dbReference type="Proteomes" id="UP000037069">
    <property type="component" value="Unassembled WGS sequence"/>
</dbReference>
<name>A0A0L0CM03_LUCCU</name>
<keyword evidence="2" id="KW-1133">Transmembrane helix</keyword>
<dbReference type="PANTHER" id="PTHR31193:SF1">
    <property type="entry name" value="TRANSMEMBRANE PROTEIN 268"/>
    <property type="match status" value="1"/>
</dbReference>
<keyword evidence="2" id="KW-0812">Transmembrane</keyword>
<dbReference type="EMBL" id="JRES01000305">
    <property type="protein sequence ID" value="KNC32469.1"/>
    <property type="molecule type" value="Genomic_DNA"/>
</dbReference>
<evidence type="ECO:0000256" key="1">
    <source>
        <dbReference type="SAM" id="MobiDB-lite"/>
    </source>
</evidence>
<dbReference type="InterPro" id="IPR028054">
    <property type="entry name" value="DUF4481"/>
</dbReference>
<evidence type="ECO:0000313" key="3">
    <source>
        <dbReference type="EMBL" id="KNC32469.1"/>
    </source>
</evidence>
<accession>A0A0L0CM03</accession>
<dbReference type="OrthoDB" id="8250049at2759"/>
<feature type="transmembrane region" description="Helical" evidence="2">
    <location>
        <begin position="372"/>
        <end position="395"/>
    </location>
</feature>
<sequence length="724" mass="81187">MSSSPSDNTVTQHPLQDVDLNASTSDLADGSKNVNKKENWVKFDDDVNEGILGTSENNNNNRNELTAIAATTNRLTPPPTNPKRQSTAAVGGAATRSLTPTLESSQQQLHASTQLDVTAATPVQRTTVMSSTSSVLPDVAAPAVLNTESVHVNLNASGKAQQQQQLNTQNLQQHHQKPKTLTSNSSNNIVASATASSSNNSNSTQQHQHQHHQNNQLPHHSNNGNMTNSTTNKLSMSTTTTGTSSSQQQPSTGKTSVTIPIESQPPMRTIELSTGRIREGFANGDVIVTLLPANTKFPWVTPAIFRPELVPEELMAQGLTLTVEEYVHAMETLVNDYRFTMYNICYKRILVCWILFAFSVLLTLLFSGLQGVALFSLGVGWLFLNAAAIFLCMWVKLRLARGLEKCLARVNKQLIKHKILLILDDRGRISCHKVNLCFLYFDSAPCVSFLNEFLEHTEQNGGEAIKAGWEAKLDIDVNDIVIQGSNPVRLSRKQAVAQELYLSYLQRWGKDFLRRRLDWTVQEAGVHETPRHLQSSICPCQYEEEVLRNKIKMHLQRKQCCGLNCLGCWSPNKTKLRNDRQHEINNKEKKLYAGVLDQPKLFCNGSMRPIPHINRHEINNEEKKLYASQDVKDLEHERGIQLFLRYASRWGRDAIRGLVDVTPLEPGRHCGQFQCPCQYIKDHLQCKPRGKLKCFDIVYWVLASELIFNSIGQVVWTRSTMYGN</sequence>
<feature type="region of interest" description="Disordered" evidence="1">
    <location>
        <begin position="1"/>
        <end position="32"/>
    </location>
</feature>
<evidence type="ECO:0008006" key="5">
    <source>
        <dbReference type="Google" id="ProtNLM"/>
    </source>
</evidence>
<evidence type="ECO:0000256" key="2">
    <source>
        <dbReference type="SAM" id="Phobius"/>
    </source>
</evidence>
<gene>
    <name evidence="3" type="ORF">FF38_00474</name>
</gene>
<feature type="compositionally biased region" description="Polar residues" evidence="1">
    <location>
        <begin position="1"/>
        <end position="14"/>
    </location>
</feature>
<dbReference type="STRING" id="7375.A0A0L0CM03"/>
<feature type="transmembrane region" description="Helical" evidence="2">
    <location>
        <begin position="348"/>
        <end position="366"/>
    </location>
</feature>
<reference evidence="3 4" key="1">
    <citation type="journal article" date="2015" name="Nat. Commun.">
        <title>Lucilia cuprina genome unlocks parasitic fly biology to underpin future interventions.</title>
        <authorList>
            <person name="Anstead C.A."/>
            <person name="Korhonen P.K."/>
            <person name="Young N.D."/>
            <person name="Hall R.S."/>
            <person name="Jex A.R."/>
            <person name="Murali S.C."/>
            <person name="Hughes D.S."/>
            <person name="Lee S.F."/>
            <person name="Perry T."/>
            <person name="Stroehlein A.J."/>
            <person name="Ansell B.R."/>
            <person name="Breugelmans B."/>
            <person name="Hofmann A."/>
            <person name="Qu J."/>
            <person name="Dugan S."/>
            <person name="Lee S.L."/>
            <person name="Chao H."/>
            <person name="Dinh H."/>
            <person name="Han Y."/>
            <person name="Doddapaneni H.V."/>
            <person name="Worley K.C."/>
            <person name="Muzny D.M."/>
            <person name="Ioannidis P."/>
            <person name="Waterhouse R.M."/>
            <person name="Zdobnov E.M."/>
            <person name="James P.J."/>
            <person name="Bagnall N.H."/>
            <person name="Kotze A.C."/>
            <person name="Gibbs R.A."/>
            <person name="Richards S."/>
            <person name="Batterham P."/>
            <person name="Gasser R.B."/>
        </authorList>
    </citation>
    <scope>NUCLEOTIDE SEQUENCE [LARGE SCALE GENOMIC DNA]</scope>
    <source>
        <strain evidence="3 4">LS</strain>
        <tissue evidence="3">Full body</tissue>
    </source>
</reference>
<keyword evidence="2" id="KW-0472">Membrane</keyword>
<dbReference type="AlphaFoldDB" id="A0A0L0CM03"/>
<organism evidence="3 4">
    <name type="scientific">Lucilia cuprina</name>
    <name type="common">Green bottle fly</name>
    <name type="synonym">Australian sheep blowfly</name>
    <dbReference type="NCBI Taxonomy" id="7375"/>
    <lineage>
        <taxon>Eukaryota</taxon>
        <taxon>Metazoa</taxon>
        <taxon>Ecdysozoa</taxon>
        <taxon>Arthropoda</taxon>
        <taxon>Hexapoda</taxon>
        <taxon>Insecta</taxon>
        <taxon>Pterygota</taxon>
        <taxon>Neoptera</taxon>
        <taxon>Endopterygota</taxon>
        <taxon>Diptera</taxon>
        <taxon>Brachycera</taxon>
        <taxon>Muscomorpha</taxon>
        <taxon>Oestroidea</taxon>
        <taxon>Calliphoridae</taxon>
        <taxon>Luciliinae</taxon>
        <taxon>Lucilia</taxon>
    </lineage>
</organism>
<dbReference type="Pfam" id="PF14800">
    <property type="entry name" value="DUF4481"/>
    <property type="match status" value="1"/>
</dbReference>
<comment type="caution">
    <text evidence="3">The sequence shown here is derived from an EMBL/GenBank/DDBJ whole genome shotgun (WGS) entry which is preliminary data.</text>
</comment>
<dbReference type="PANTHER" id="PTHR31193">
    <property type="entry name" value="TRANSMEMBRANE PROTEIN C9ORF91"/>
    <property type="match status" value="1"/>
</dbReference>
<proteinExistence type="predicted"/>